<sequence length="69" mass="7884">MQRPALFVERVARGNELFDSTRCLLRQLLDGLSQSLLSAMKIDRGRIKLIELLSHLRQSIELISNAVHL</sequence>
<name>A0A246RMH7_9ACTN</name>
<comment type="caution">
    <text evidence="1">The sequence shown here is derived from an EMBL/GenBank/DDBJ whole genome shotgun (WGS) entry which is preliminary data.</text>
</comment>
<proteinExistence type="predicted"/>
<dbReference type="AlphaFoldDB" id="A0A246RMH7"/>
<dbReference type="EMBL" id="MZMV01000025">
    <property type="protein sequence ID" value="OWV06296.1"/>
    <property type="molecule type" value="Genomic_DNA"/>
</dbReference>
<protein>
    <submittedName>
        <fullName evidence="1">Uncharacterized protein</fullName>
    </submittedName>
</protein>
<evidence type="ECO:0000313" key="2">
    <source>
        <dbReference type="Proteomes" id="UP000197174"/>
    </source>
</evidence>
<dbReference type="Proteomes" id="UP000197174">
    <property type="component" value="Unassembled WGS sequence"/>
</dbReference>
<keyword evidence="2" id="KW-1185">Reference proteome</keyword>
<reference evidence="1 2" key="1">
    <citation type="submission" date="2017-03" db="EMBL/GenBank/DDBJ databases">
        <title>Whole genome sequence of Micromonospora wenchangensis, isolated from mangrove soil.</title>
        <authorList>
            <person name="Yang H."/>
        </authorList>
    </citation>
    <scope>NUCLEOTIDE SEQUENCE [LARGE SCALE GENOMIC DNA]</scope>
    <source>
        <strain evidence="1 2">CCTCC AA 2012002</strain>
    </source>
</reference>
<accession>A0A246RMH7</accession>
<organism evidence="1 2">
    <name type="scientific">Micromonospora wenchangensis</name>
    <dbReference type="NCBI Taxonomy" id="1185415"/>
    <lineage>
        <taxon>Bacteria</taxon>
        <taxon>Bacillati</taxon>
        <taxon>Actinomycetota</taxon>
        <taxon>Actinomycetes</taxon>
        <taxon>Micromonosporales</taxon>
        <taxon>Micromonosporaceae</taxon>
        <taxon>Micromonospora</taxon>
    </lineage>
</organism>
<evidence type="ECO:0000313" key="1">
    <source>
        <dbReference type="EMBL" id="OWV06296.1"/>
    </source>
</evidence>
<gene>
    <name evidence="1" type="ORF">B5D80_16520</name>
</gene>